<feature type="region of interest" description="Disordered" evidence="1">
    <location>
        <begin position="171"/>
        <end position="215"/>
    </location>
</feature>
<evidence type="ECO:0000256" key="1">
    <source>
        <dbReference type="SAM" id="MobiDB-lite"/>
    </source>
</evidence>
<feature type="compositionally biased region" description="Low complexity" evidence="1">
    <location>
        <begin position="182"/>
        <end position="197"/>
    </location>
</feature>
<gene>
    <name evidence="2" type="ORF">PCOR1329_LOCUS63084</name>
</gene>
<evidence type="ECO:0000313" key="3">
    <source>
        <dbReference type="Proteomes" id="UP001189429"/>
    </source>
</evidence>
<dbReference type="Proteomes" id="UP001189429">
    <property type="component" value="Unassembled WGS sequence"/>
</dbReference>
<comment type="caution">
    <text evidence="2">The sequence shown here is derived from an EMBL/GenBank/DDBJ whole genome shotgun (WGS) entry which is preliminary data.</text>
</comment>
<organism evidence="2 3">
    <name type="scientific">Prorocentrum cordatum</name>
    <dbReference type="NCBI Taxonomy" id="2364126"/>
    <lineage>
        <taxon>Eukaryota</taxon>
        <taxon>Sar</taxon>
        <taxon>Alveolata</taxon>
        <taxon>Dinophyceae</taxon>
        <taxon>Prorocentrales</taxon>
        <taxon>Prorocentraceae</taxon>
        <taxon>Prorocentrum</taxon>
    </lineage>
</organism>
<evidence type="ECO:0000313" key="2">
    <source>
        <dbReference type="EMBL" id="CAK0879751.1"/>
    </source>
</evidence>
<sequence length="254" mass="25687">MVSGASDIVFGACYSPVTVPEAPQVMVVHPSVPNYCGCVIVASEPEAAARPLTDWRRTCRGRLGEGCACASRQADVALSASVAPAAPAHALPRPHAHAVSVKNVLVDAEAPRALAETTLRVHCASGAGCIVVERVVRRSGRLSGKAREFGPLQAATAAAAAPAAAGRTKLSSMARAWQPGQADAAPSPSSSAPVADAESPRQGMPELSAPNGSGTPKFGSALLRGVADALRMSIFVASVTVSAGAAGGWCMQMD</sequence>
<feature type="non-terminal residue" evidence="2">
    <location>
        <position position="254"/>
    </location>
</feature>
<evidence type="ECO:0008006" key="4">
    <source>
        <dbReference type="Google" id="ProtNLM"/>
    </source>
</evidence>
<keyword evidence="3" id="KW-1185">Reference proteome</keyword>
<dbReference type="EMBL" id="CAUYUJ010017995">
    <property type="protein sequence ID" value="CAK0879751.1"/>
    <property type="molecule type" value="Genomic_DNA"/>
</dbReference>
<proteinExistence type="predicted"/>
<reference evidence="2" key="1">
    <citation type="submission" date="2023-10" db="EMBL/GenBank/DDBJ databases">
        <authorList>
            <person name="Chen Y."/>
            <person name="Shah S."/>
            <person name="Dougan E. K."/>
            <person name="Thang M."/>
            <person name="Chan C."/>
        </authorList>
    </citation>
    <scope>NUCLEOTIDE SEQUENCE [LARGE SCALE GENOMIC DNA]</scope>
</reference>
<accession>A0ABN9W189</accession>
<protein>
    <recommendedName>
        <fullName evidence="4">Altered inheritance of mitochondria protein 24, mitochondrial</fullName>
    </recommendedName>
</protein>
<name>A0ABN9W189_9DINO</name>